<dbReference type="AlphaFoldDB" id="A0A8D8E2I1"/>
<dbReference type="EMBL" id="HBUE01284180">
    <property type="protein sequence ID" value="CAG6570558.1"/>
    <property type="molecule type" value="Transcribed_RNA"/>
</dbReference>
<accession>A0A8D8E2I1</accession>
<sequence>MLALLAVVGRTSQPERVTVLHAFALVLVARQRKLRWHHFIAALDAPMGTFRAEATFGGGRLAVGPVDAESTLPGAGPLRLVHIHTQICALHLIIFAYSRWRNFRCAVSSNDNGKRHHNAHRHQQG</sequence>
<name>A0A8D8E2I1_CULPI</name>
<dbReference type="EMBL" id="HBUE01178611">
    <property type="protein sequence ID" value="CAG6519013.1"/>
    <property type="molecule type" value="Transcribed_RNA"/>
</dbReference>
<organism evidence="1">
    <name type="scientific">Culex pipiens</name>
    <name type="common">House mosquito</name>
    <dbReference type="NCBI Taxonomy" id="7175"/>
    <lineage>
        <taxon>Eukaryota</taxon>
        <taxon>Metazoa</taxon>
        <taxon>Ecdysozoa</taxon>
        <taxon>Arthropoda</taxon>
        <taxon>Hexapoda</taxon>
        <taxon>Insecta</taxon>
        <taxon>Pterygota</taxon>
        <taxon>Neoptera</taxon>
        <taxon>Endopterygota</taxon>
        <taxon>Diptera</taxon>
        <taxon>Nematocera</taxon>
        <taxon>Culicoidea</taxon>
        <taxon>Culicidae</taxon>
        <taxon>Culicinae</taxon>
        <taxon>Culicini</taxon>
        <taxon>Culex</taxon>
        <taxon>Culex</taxon>
    </lineage>
</organism>
<reference evidence="1" key="1">
    <citation type="submission" date="2021-05" db="EMBL/GenBank/DDBJ databases">
        <authorList>
            <person name="Alioto T."/>
            <person name="Alioto T."/>
            <person name="Gomez Garrido J."/>
        </authorList>
    </citation>
    <scope>NUCLEOTIDE SEQUENCE</scope>
</reference>
<proteinExistence type="predicted"/>
<protein>
    <submittedName>
        <fullName evidence="1">(northern house mosquito) hypothetical protein</fullName>
    </submittedName>
</protein>
<evidence type="ECO:0000313" key="1">
    <source>
        <dbReference type="EMBL" id="CAG6519010.1"/>
    </source>
</evidence>
<dbReference type="EMBL" id="HBUE01284188">
    <property type="protein sequence ID" value="CAG6570561.1"/>
    <property type="molecule type" value="Transcribed_RNA"/>
</dbReference>
<dbReference type="EMBL" id="HBUE01178603">
    <property type="protein sequence ID" value="CAG6519010.1"/>
    <property type="molecule type" value="Transcribed_RNA"/>
</dbReference>